<dbReference type="Pfam" id="PF13925">
    <property type="entry name" value="Katanin_con80"/>
    <property type="match status" value="1"/>
</dbReference>
<feature type="compositionally biased region" description="Pro residues" evidence="13">
    <location>
        <begin position="407"/>
        <end position="445"/>
    </location>
</feature>
<feature type="compositionally biased region" description="Pro residues" evidence="13">
    <location>
        <begin position="457"/>
        <end position="471"/>
    </location>
</feature>
<keyword evidence="2 11" id="KW-0963">Cytoplasm</keyword>
<dbReference type="GO" id="GO:0005813">
    <property type="term" value="C:centrosome"/>
    <property type="evidence" value="ECO:0007669"/>
    <property type="project" value="UniProtKB-SubCell"/>
</dbReference>
<dbReference type="InterPro" id="IPR036322">
    <property type="entry name" value="WD40_repeat_dom_sf"/>
</dbReference>
<evidence type="ECO:0000313" key="16">
    <source>
        <dbReference type="Proteomes" id="UP000887568"/>
    </source>
</evidence>
<accession>A0A914B1M4</accession>
<dbReference type="InterPro" id="IPR020472">
    <property type="entry name" value="WD40_PAC1"/>
</dbReference>
<evidence type="ECO:0000256" key="12">
    <source>
        <dbReference type="PROSITE-ProRule" id="PRU00221"/>
    </source>
</evidence>
<dbReference type="AlphaFoldDB" id="A0A914B1M4"/>
<feature type="repeat" description="WD" evidence="12">
    <location>
        <begin position="12"/>
        <end position="54"/>
    </location>
</feature>
<evidence type="ECO:0000256" key="13">
    <source>
        <dbReference type="SAM" id="MobiDB-lite"/>
    </source>
</evidence>
<dbReference type="CDD" id="cd00200">
    <property type="entry name" value="WD40"/>
    <property type="match status" value="1"/>
</dbReference>
<dbReference type="PROSITE" id="PS00678">
    <property type="entry name" value="WD_REPEATS_1"/>
    <property type="match status" value="3"/>
</dbReference>
<dbReference type="OrthoDB" id="10251605at2759"/>
<organism evidence="15 16">
    <name type="scientific">Patiria miniata</name>
    <name type="common">Bat star</name>
    <name type="synonym">Asterina miniata</name>
    <dbReference type="NCBI Taxonomy" id="46514"/>
    <lineage>
        <taxon>Eukaryota</taxon>
        <taxon>Metazoa</taxon>
        <taxon>Echinodermata</taxon>
        <taxon>Eleutherozoa</taxon>
        <taxon>Asterozoa</taxon>
        <taxon>Asteroidea</taxon>
        <taxon>Valvatacea</taxon>
        <taxon>Valvatida</taxon>
        <taxon>Asterinidae</taxon>
        <taxon>Patiria</taxon>
    </lineage>
</organism>
<keyword evidence="9 11" id="KW-0131">Cell cycle</keyword>
<dbReference type="FunFam" id="2.130.10.10:FF:000846">
    <property type="entry name" value="Katanin p80 WD40 repeat-containing subunit B1 homolog"/>
    <property type="match status" value="1"/>
</dbReference>
<evidence type="ECO:0000256" key="1">
    <source>
        <dbReference type="ARBA" id="ARBA00004186"/>
    </source>
</evidence>
<dbReference type="PROSITE" id="PS50294">
    <property type="entry name" value="WD_REPEATS_REGION"/>
    <property type="match status" value="4"/>
</dbReference>
<evidence type="ECO:0000256" key="7">
    <source>
        <dbReference type="ARBA" id="ARBA00022776"/>
    </source>
</evidence>
<feature type="repeat" description="WD" evidence="12">
    <location>
        <begin position="139"/>
        <end position="180"/>
    </location>
</feature>
<dbReference type="GO" id="GO:0051301">
    <property type="term" value="P:cell division"/>
    <property type="evidence" value="ECO:0007669"/>
    <property type="project" value="UniProtKB-KW"/>
</dbReference>
<dbReference type="InterPro" id="IPR026962">
    <property type="entry name" value="KTNB1"/>
</dbReference>
<protein>
    <recommendedName>
        <fullName evidence="11">Katanin p80 WD40 repeat-containing subunit B1</fullName>
        <shortName evidence="11">Katanin p80 subunit B1</shortName>
    </recommendedName>
    <alternativeName>
        <fullName evidence="11">p80 katanin</fullName>
    </alternativeName>
</protein>
<dbReference type="PROSITE" id="PS50082">
    <property type="entry name" value="WD_REPEATS_2"/>
    <property type="match status" value="5"/>
</dbReference>
<dbReference type="Gene3D" id="2.130.10.10">
    <property type="entry name" value="YVTN repeat-like/Quinoprotein amine dehydrogenase"/>
    <property type="match status" value="2"/>
</dbReference>
<dbReference type="PANTHER" id="PTHR19845">
    <property type="entry name" value="KATANIN P80 SUBUNIT"/>
    <property type="match status" value="1"/>
</dbReference>
<comment type="function">
    <text evidence="10 11">Participates in a complex which severs microtubules in an ATP-dependent manner. May act to target the enzymatic subunit of this complex to sites of action such as the centrosome. Microtubule severing may promote rapid reorganization of cellular microtubule arrays and the release of microtubules from the centrosome following nucleation.</text>
</comment>
<dbReference type="GO" id="GO:0008017">
    <property type="term" value="F:microtubule binding"/>
    <property type="evidence" value="ECO:0007669"/>
    <property type="project" value="UniProtKB-UniRule"/>
</dbReference>
<dbReference type="SUPFAM" id="SSF50978">
    <property type="entry name" value="WD40 repeat-like"/>
    <property type="match status" value="1"/>
</dbReference>
<dbReference type="GO" id="GO:0000922">
    <property type="term" value="C:spindle pole"/>
    <property type="evidence" value="ECO:0007669"/>
    <property type="project" value="UniProtKB-SubCell"/>
</dbReference>
<dbReference type="PRINTS" id="PR00320">
    <property type="entry name" value="GPROTEINBRPT"/>
</dbReference>
<dbReference type="EnsemblMetazoa" id="XM_038213969.1">
    <property type="protein sequence ID" value="XP_038069897.1"/>
    <property type="gene ID" value="LOC119739142"/>
</dbReference>
<keyword evidence="16" id="KW-1185">Reference proteome</keyword>
<keyword evidence="5 11" id="KW-0493">Microtubule</keyword>
<dbReference type="GO" id="GO:0005737">
    <property type="term" value="C:cytoplasm"/>
    <property type="evidence" value="ECO:0007669"/>
    <property type="project" value="UniProtKB-SubCell"/>
</dbReference>
<comment type="similarity">
    <text evidence="11">Belongs to the WD repeat KATNB1 family.</text>
</comment>
<name>A0A914B1M4_PATMI</name>
<evidence type="ECO:0000256" key="2">
    <source>
        <dbReference type="ARBA" id="ARBA00022490"/>
    </source>
</evidence>
<dbReference type="InterPro" id="IPR001680">
    <property type="entry name" value="WD40_rpt"/>
</dbReference>
<feature type="repeat" description="WD" evidence="12">
    <location>
        <begin position="97"/>
        <end position="138"/>
    </location>
</feature>
<dbReference type="InterPro" id="IPR019775">
    <property type="entry name" value="WD40_repeat_CS"/>
</dbReference>
<dbReference type="InterPro" id="IPR028021">
    <property type="entry name" value="Katanin_C-terminal"/>
</dbReference>
<comment type="subunit">
    <text evidence="11">Interacts with KATNA1. This interaction enhances the microtubule binding and severing activity of KATNA1 and also targets this activity to the centrosome.</text>
</comment>
<evidence type="ECO:0000259" key="14">
    <source>
        <dbReference type="Pfam" id="PF13925"/>
    </source>
</evidence>
<keyword evidence="4 11" id="KW-0132">Cell division</keyword>
<feature type="compositionally biased region" description="Basic and acidic residues" evidence="13">
    <location>
        <begin position="351"/>
        <end position="369"/>
    </location>
</feature>
<proteinExistence type="inferred from homology"/>
<comment type="subcellular location">
    <subcellularLocation>
        <location evidence="1 11">Cytoplasm</location>
        <location evidence="1 11">Cytoskeleton</location>
        <location evidence="1 11">Spindle</location>
    </subcellularLocation>
    <subcellularLocation>
        <location evidence="11">Cytoplasm</location>
    </subcellularLocation>
    <subcellularLocation>
        <location evidence="11">Cytoplasm</location>
        <location evidence="11">Cytoskeleton</location>
        <location evidence="11">Microtubule organizing center</location>
        <location evidence="11">Centrosome</location>
    </subcellularLocation>
    <subcellularLocation>
        <location evidence="11">Cytoplasm</location>
        <location evidence="11">Cytoskeleton</location>
        <location evidence="11">Spindle pole</location>
    </subcellularLocation>
    <subcellularLocation>
        <location evidence="11">Cytoplasm</location>
        <location evidence="11">Cytoskeleton</location>
    </subcellularLocation>
    <text evidence="11">Predominantly cytoplasmic. Localized to the interphase centrosome and mitotic spindle poles.</text>
</comment>
<dbReference type="HAMAP" id="MF_03022">
    <property type="entry name" value="Katanin_p80_B1"/>
    <property type="match status" value="1"/>
</dbReference>
<dbReference type="InterPro" id="IPR015943">
    <property type="entry name" value="WD40/YVTN_repeat-like_dom_sf"/>
</dbReference>
<evidence type="ECO:0000313" key="15">
    <source>
        <dbReference type="EnsemblMetazoa" id="XP_038069897.1"/>
    </source>
</evidence>
<evidence type="ECO:0000256" key="6">
    <source>
        <dbReference type="ARBA" id="ARBA00022737"/>
    </source>
</evidence>
<dbReference type="Proteomes" id="UP000887568">
    <property type="component" value="Unplaced"/>
</dbReference>
<keyword evidence="6" id="KW-0677">Repeat</keyword>
<dbReference type="GO" id="GO:0051013">
    <property type="term" value="P:microtubule severing"/>
    <property type="evidence" value="ECO:0007669"/>
    <property type="project" value="UniProtKB-UniRule"/>
</dbReference>
<gene>
    <name evidence="11" type="primary">KATNB1</name>
</gene>
<evidence type="ECO:0000256" key="5">
    <source>
        <dbReference type="ARBA" id="ARBA00022701"/>
    </source>
</evidence>
<dbReference type="PANTHER" id="PTHR19845:SF0">
    <property type="entry name" value="KATANIN P80 WD40 REPEAT-CONTAINING SUBUNIT B1"/>
    <property type="match status" value="1"/>
</dbReference>
<feature type="compositionally biased region" description="Low complexity" evidence="13">
    <location>
        <begin position="446"/>
        <end position="456"/>
    </location>
</feature>
<reference evidence="15" key="1">
    <citation type="submission" date="2022-11" db="UniProtKB">
        <authorList>
            <consortium name="EnsemblMetazoa"/>
        </authorList>
    </citation>
    <scope>IDENTIFICATION</scope>
</reference>
<evidence type="ECO:0000256" key="9">
    <source>
        <dbReference type="ARBA" id="ARBA00023306"/>
    </source>
</evidence>
<feature type="repeat" description="WD" evidence="12">
    <location>
        <begin position="55"/>
        <end position="96"/>
    </location>
</feature>
<evidence type="ECO:0000256" key="11">
    <source>
        <dbReference type="HAMAP-Rule" id="MF_03022"/>
    </source>
</evidence>
<dbReference type="Pfam" id="PF00400">
    <property type="entry name" value="WD40"/>
    <property type="match status" value="6"/>
</dbReference>
<dbReference type="GO" id="GO:0007019">
    <property type="term" value="P:microtubule depolymerization"/>
    <property type="evidence" value="ECO:0007669"/>
    <property type="project" value="TreeGrafter"/>
</dbReference>
<feature type="region of interest" description="Disordered" evidence="13">
    <location>
        <begin position="308"/>
        <end position="490"/>
    </location>
</feature>
<dbReference type="GO" id="GO:0008352">
    <property type="term" value="C:katanin complex"/>
    <property type="evidence" value="ECO:0007669"/>
    <property type="project" value="InterPro"/>
</dbReference>
<evidence type="ECO:0000256" key="8">
    <source>
        <dbReference type="ARBA" id="ARBA00023212"/>
    </source>
</evidence>
<dbReference type="SMART" id="SM00320">
    <property type="entry name" value="WD40"/>
    <property type="match status" value="6"/>
</dbReference>
<evidence type="ECO:0000256" key="4">
    <source>
        <dbReference type="ARBA" id="ARBA00022618"/>
    </source>
</evidence>
<sequence>MTTKRSWKLQEFVAHGANVNCLALGQQSGRVMVTGGDDKKVNMWAVDKPNCIMSLSGHTAPVECVRFNHNEELVAAGSQSGSLKIWDLEAAKIIRTLTGHKSNTRSLDFHPYGDFVASGSVDLNIKLWDIRRKGCIFTYKGHTGPINCIRFSPDGRWIASASADGLVKLWDLTSGKLLHDFKLHENSVNHVEFHPNEFLLATGSADKTVKFWDLETFDLVSSTSPSASEVRALVFHSEGNFLYSGSQDMLHVYGWEPACCYDTFSMGWGRVADLAVASSQLIGASFNQTNVSVHVVDLQRVNKTRGVSIQQLQQGQPAGTSQGQKPASAAPLSASGRRSFVTERPPTTSTKQREPEIKSEAQRESPTQDEKEDDSASSADIQDPVNYDSIFHPKKRISRSPTRDQPFPAPLDDQPPAPSQPPAPQPKQTSQPPPQAPSQPAPAPKLQPAAAAVAAPEPAPPPQRQPDPAPQRTPQNIISSDRNQPAGLDMNAFLPQNMRGAGGDQKTRAKETEAEALDSLMKGHNSMCAVLTSRNKNLDVVRAIWTAGDIKTAVESAVNMRDQAIIVDLLNIMNIKKSLWSLDLCVILLPKIKELLTSKYENYVHSACASLKLILKSFTSLIKSNVKMPPSAVDISREERYKKCSKCYGYLLAVRTVVEDRQHVAGKVGSTFRELQLLLAQLD</sequence>
<evidence type="ECO:0000256" key="10">
    <source>
        <dbReference type="ARBA" id="ARBA00057470"/>
    </source>
</evidence>
<keyword evidence="3 12" id="KW-0853">WD repeat</keyword>
<dbReference type="OMA" id="AMDVQCP"/>
<evidence type="ECO:0000256" key="3">
    <source>
        <dbReference type="ARBA" id="ARBA00022574"/>
    </source>
</evidence>
<feature type="compositionally biased region" description="Polar residues" evidence="13">
    <location>
        <begin position="308"/>
        <end position="325"/>
    </location>
</feature>
<feature type="domain" description="Katanin p80 subunit C-terminal" evidence="14">
    <location>
        <begin position="522"/>
        <end position="679"/>
    </location>
</feature>
<dbReference type="GO" id="GO:0005874">
    <property type="term" value="C:microtubule"/>
    <property type="evidence" value="ECO:0007669"/>
    <property type="project" value="UniProtKB-KW"/>
</dbReference>
<keyword evidence="8 11" id="KW-0206">Cytoskeleton</keyword>
<keyword evidence="7 11" id="KW-0498">Mitosis</keyword>
<feature type="repeat" description="WD" evidence="12">
    <location>
        <begin position="181"/>
        <end position="222"/>
    </location>
</feature>